<evidence type="ECO:0000313" key="3">
    <source>
        <dbReference type="EMBL" id="KAK1736085.1"/>
    </source>
</evidence>
<evidence type="ECO:0000256" key="1">
    <source>
        <dbReference type="SAM" id="MobiDB-lite"/>
    </source>
</evidence>
<feature type="transmembrane region" description="Helical" evidence="2">
    <location>
        <begin position="150"/>
        <end position="171"/>
    </location>
</feature>
<dbReference type="Gene3D" id="3.40.50.1820">
    <property type="entry name" value="alpha/beta hydrolase"/>
    <property type="match status" value="1"/>
</dbReference>
<feature type="compositionally biased region" description="Polar residues" evidence="1">
    <location>
        <begin position="23"/>
        <end position="33"/>
    </location>
</feature>
<keyword evidence="2" id="KW-0472">Membrane</keyword>
<dbReference type="EMBL" id="JATAAI010000030">
    <property type="protein sequence ID" value="KAK1736085.1"/>
    <property type="molecule type" value="Genomic_DNA"/>
</dbReference>
<evidence type="ECO:0000256" key="2">
    <source>
        <dbReference type="SAM" id="Phobius"/>
    </source>
</evidence>
<keyword evidence="2" id="KW-0812">Transmembrane</keyword>
<gene>
    <name evidence="3" type="ORF">QTG54_013221</name>
</gene>
<feature type="transmembrane region" description="Helical" evidence="2">
    <location>
        <begin position="215"/>
        <end position="237"/>
    </location>
</feature>
<feature type="transmembrane region" description="Helical" evidence="2">
    <location>
        <begin position="187"/>
        <end position="209"/>
    </location>
</feature>
<feature type="transmembrane region" description="Helical" evidence="2">
    <location>
        <begin position="508"/>
        <end position="525"/>
    </location>
</feature>
<organism evidence="3 4">
    <name type="scientific">Skeletonema marinoi</name>
    <dbReference type="NCBI Taxonomy" id="267567"/>
    <lineage>
        <taxon>Eukaryota</taxon>
        <taxon>Sar</taxon>
        <taxon>Stramenopiles</taxon>
        <taxon>Ochrophyta</taxon>
        <taxon>Bacillariophyta</taxon>
        <taxon>Coscinodiscophyceae</taxon>
        <taxon>Thalassiosirophycidae</taxon>
        <taxon>Thalassiosirales</taxon>
        <taxon>Skeletonemataceae</taxon>
        <taxon>Skeletonema</taxon>
        <taxon>Skeletonema marinoi-dohrnii complex</taxon>
    </lineage>
</organism>
<accession>A0AAD8XZ87</accession>
<dbReference type="AlphaFoldDB" id="A0AAD8XZ87"/>
<comment type="caution">
    <text evidence="3">The sequence shown here is derived from an EMBL/GenBank/DDBJ whole genome shotgun (WGS) entry which is preliminary data.</text>
</comment>
<name>A0AAD8XZ87_9STRA</name>
<feature type="transmembrane region" description="Helical" evidence="2">
    <location>
        <begin position="479"/>
        <end position="502"/>
    </location>
</feature>
<proteinExistence type="predicted"/>
<reference evidence="3" key="1">
    <citation type="submission" date="2023-06" db="EMBL/GenBank/DDBJ databases">
        <title>Survivors Of The Sea: Transcriptome response of Skeletonema marinoi to long-term dormancy.</title>
        <authorList>
            <person name="Pinder M.I.M."/>
            <person name="Kourtchenko O."/>
            <person name="Robertson E.K."/>
            <person name="Larsson T."/>
            <person name="Maumus F."/>
            <person name="Osuna-Cruz C.M."/>
            <person name="Vancaester E."/>
            <person name="Stenow R."/>
            <person name="Vandepoele K."/>
            <person name="Ploug H."/>
            <person name="Bruchert V."/>
            <person name="Godhe A."/>
            <person name="Topel M."/>
        </authorList>
    </citation>
    <scope>NUCLEOTIDE SEQUENCE</scope>
    <source>
        <strain evidence="3">R05AC</strain>
    </source>
</reference>
<keyword evidence="4" id="KW-1185">Reference proteome</keyword>
<feature type="transmembrane region" description="Helical" evidence="2">
    <location>
        <begin position="573"/>
        <end position="590"/>
    </location>
</feature>
<protein>
    <submittedName>
        <fullName evidence="3">Uncharacterized protein</fullName>
    </submittedName>
</protein>
<feature type="transmembrane region" description="Helical" evidence="2">
    <location>
        <begin position="388"/>
        <end position="409"/>
    </location>
</feature>
<dbReference type="InterPro" id="IPR029058">
    <property type="entry name" value="AB_hydrolase_fold"/>
</dbReference>
<evidence type="ECO:0000313" key="4">
    <source>
        <dbReference type="Proteomes" id="UP001224775"/>
    </source>
</evidence>
<keyword evidence="2" id="KW-1133">Transmembrane helix</keyword>
<feature type="transmembrane region" description="Helical" evidence="2">
    <location>
        <begin position="106"/>
        <end position="130"/>
    </location>
</feature>
<feature type="transmembrane region" description="Helical" evidence="2">
    <location>
        <begin position="415"/>
        <end position="434"/>
    </location>
</feature>
<feature type="region of interest" description="Disordered" evidence="1">
    <location>
        <begin position="1"/>
        <end position="33"/>
    </location>
</feature>
<sequence length="951" mass="107139">MEVAVDNVIEESEGKNDSAIDDPSNSNKISMNDDNAAYESDYSLRIPISNVRFRGSQLHVIDTDHDQLILKQQLGNDEKKHNKTTLVKRLSPITYAQRAIRIGYSLITIIFVGFLFVFCCEVLLFLGIALPVSANEAWSIPQMHLFSTLLSIPVLLYGLTSLMTMGCAFVIDAHRGGALFRSTAMEIIYLIVFLIAPMTTAMICLMAQSEEPWRITSLVWAILILITFAGWALAVTYKQMKACFLLVDKCFPLEEEEPNNFKRFMKIANRALLITQTKRYSGTKRQRYLVAGDDLTKTYTESQLTPVESRTGCFSRLVSLKCCSKINTFESVDPPKKLLESDEIMGYQPVMTKTNWSMQKYWCAGSSHQSALLVTGGSSALSSEQMKFSVLCTVTSVILASLLFIGVLVWMEMGLVIYLLVAVIALLCCVFPMFRNSREMLKLYDELKENNDDEEDNERGGKTMMNVWERVIISEPKPWLCYAFVAFEVVFFFIWPFISMLVLKNYPIAGVFFVLGFFDFLWRYFDASSVLAKYGTISDAAELFNEEYDGVTHARRYRFSQIVGGIIKNKGRLVWTWIFVFVFLVVWFMLSASQSSSATITAEQRGPRPPILLLNDFYYPGVNTLAYPTCKLTKGFEFPVVDGQSAKNVSSDLGDYAFLSAMAYERESINQYTLQEWFGGGVIDEVDYVKKWREESGTQSSPVYFKLFSAPELKSAVVSVRGSETMFDWMANLHLWFASGVAQCVKWLTPFGWIWTPIIPDLLEVVNSVVESQKLKEQGYYVITSQFVNAVRAGYGGANYTNVFITGASLGGGVAMISGAQTGTPTVSISGPGPLLPRKIFHPPLTVESIDSNVYNFIPERDYIARLGGRPMFYQNAMCIASNNNLFGCHSMWRSFCEINYRCGSNGRPVACRCVERFGYPKPIQNGTRTFEEACAAANETWYDMFPDVPN</sequence>
<dbReference type="SUPFAM" id="SSF53474">
    <property type="entry name" value="alpha/beta-Hydrolases"/>
    <property type="match status" value="1"/>
</dbReference>
<dbReference type="Proteomes" id="UP001224775">
    <property type="component" value="Unassembled WGS sequence"/>
</dbReference>